<dbReference type="EMBL" id="JBHSGF010000002">
    <property type="protein sequence ID" value="MFC4554514.1"/>
    <property type="molecule type" value="Genomic_DNA"/>
</dbReference>
<comment type="caution">
    <text evidence="2">The sequence shown here is derived from an EMBL/GenBank/DDBJ whole genome shotgun (WGS) entry which is preliminary data.</text>
</comment>
<dbReference type="Proteomes" id="UP001595955">
    <property type="component" value="Unassembled WGS sequence"/>
</dbReference>
<dbReference type="InterPro" id="IPR029058">
    <property type="entry name" value="AB_hydrolase_fold"/>
</dbReference>
<dbReference type="RefSeq" id="WP_122825012.1">
    <property type="nucleotide sequence ID" value="NZ_CP033325.1"/>
</dbReference>
<dbReference type="InterPro" id="IPR039069">
    <property type="entry name" value="CE7"/>
</dbReference>
<dbReference type="PANTHER" id="PTHR40111:SF1">
    <property type="entry name" value="CEPHALOSPORIN-C DEACETYLASE"/>
    <property type="match status" value="1"/>
</dbReference>
<protein>
    <submittedName>
        <fullName evidence="2">Acetylxylan esterase</fullName>
    </submittedName>
</protein>
<dbReference type="SUPFAM" id="SSF53474">
    <property type="entry name" value="alpha/beta-Hydrolases"/>
    <property type="match status" value="1"/>
</dbReference>
<name>A0ABV9D883_9MICO</name>
<evidence type="ECO:0000313" key="3">
    <source>
        <dbReference type="Proteomes" id="UP001595955"/>
    </source>
</evidence>
<keyword evidence="3" id="KW-1185">Reference proteome</keyword>
<sequence>MAQFDLPLSRLVSYRPPREEPDDFDEFWRATLAEQDERHPLEVSFDPVDTGLVQVLTEDVTFTGFGGQPVKGWFHRPAGAQPGLGVVVQFVGYNGGRGLAHETTLLAQAGYAVLVMDNRGQGGGKHLVGDTGDSFVTGPAVTGFITQGIDSPETYYYRRHFTDAVRAVRAARQHRLVDADRVLTCGASQGGALSLAAAALGGPVRGAVVDVPFLTHVRHATEITDAAPYSELVRYLGARRDRVEAAFRTLSYFDGVNLAARVGARGLFSVGLLDTICPPSAVYAAYNHYAGPKEMVVYPYNGHEHGQAYQDVEHLRFVREVLGAP</sequence>
<evidence type="ECO:0000313" key="2">
    <source>
        <dbReference type="EMBL" id="MFC4554514.1"/>
    </source>
</evidence>
<organism evidence="2 3">
    <name type="scientific">Georgenia faecalis</name>
    <dbReference type="NCBI Taxonomy" id="2483799"/>
    <lineage>
        <taxon>Bacteria</taxon>
        <taxon>Bacillati</taxon>
        <taxon>Actinomycetota</taxon>
        <taxon>Actinomycetes</taxon>
        <taxon>Micrococcales</taxon>
        <taxon>Bogoriellaceae</taxon>
        <taxon>Georgenia</taxon>
    </lineage>
</organism>
<dbReference type="Gene3D" id="3.40.50.1820">
    <property type="entry name" value="alpha/beta hydrolase"/>
    <property type="match status" value="1"/>
</dbReference>
<gene>
    <name evidence="2" type="ORF">ACFO3F_04575</name>
</gene>
<evidence type="ECO:0000259" key="1">
    <source>
        <dbReference type="Pfam" id="PF05448"/>
    </source>
</evidence>
<dbReference type="PANTHER" id="PTHR40111">
    <property type="entry name" value="CEPHALOSPORIN-C DEACETYLASE"/>
    <property type="match status" value="1"/>
</dbReference>
<dbReference type="InterPro" id="IPR008391">
    <property type="entry name" value="AXE1_dom"/>
</dbReference>
<accession>A0ABV9D883</accession>
<reference evidence="3" key="1">
    <citation type="journal article" date="2019" name="Int. J. Syst. Evol. Microbiol.">
        <title>The Global Catalogue of Microorganisms (GCM) 10K type strain sequencing project: providing services to taxonomists for standard genome sequencing and annotation.</title>
        <authorList>
            <consortium name="The Broad Institute Genomics Platform"/>
            <consortium name="The Broad Institute Genome Sequencing Center for Infectious Disease"/>
            <person name="Wu L."/>
            <person name="Ma J."/>
        </authorList>
    </citation>
    <scope>NUCLEOTIDE SEQUENCE [LARGE SCALE GENOMIC DNA]</scope>
    <source>
        <strain evidence="3">JCM 3369</strain>
    </source>
</reference>
<feature type="domain" description="Acetyl xylan esterase" evidence="1">
    <location>
        <begin position="1"/>
        <end position="319"/>
    </location>
</feature>
<dbReference type="Pfam" id="PF05448">
    <property type="entry name" value="AXE1"/>
    <property type="match status" value="1"/>
</dbReference>
<proteinExistence type="predicted"/>